<dbReference type="OrthoDB" id="277235at2759"/>
<dbReference type="PANTHER" id="PTHR11741:SF0">
    <property type="entry name" value="ELONGATION FACTOR TS, MITOCHONDRIAL"/>
    <property type="match status" value="1"/>
</dbReference>
<evidence type="ECO:0000256" key="1">
    <source>
        <dbReference type="ARBA" id="ARBA00005532"/>
    </source>
</evidence>
<keyword evidence="3 4" id="KW-0648">Protein biosynthesis</keyword>
<dbReference type="AlphaFoldDB" id="T2MGA2"/>
<dbReference type="CDD" id="cd14275">
    <property type="entry name" value="UBA_EF-Ts"/>
    <property type="match status" value="1"/>
</dbReference>
<dbReference type="SUPFAM" id="SSF46934">
    <property type="entry name" value="UBA-like"/>
    <property type="match status" value="1"/>
</dbReference>
<reference evidence="6" key="1">
    <citation type="journal article" date="2013" name="Genome Biol. Evol.">
        <title>Punctuated emergences of genetic and phenotypic innovations in eumetazoan, bilaterian, euteleostome, and hominidae ancestors.</title>
        <authorList>
            <person name="Wenger Y."/>
            <person name="Galliot B."/>
        </authorList>
    </citation>
    <scope>NUCLEOTIDE SEQUENCE</scope>
    <source>
        <tissue evidence="6">Whole animals</tissue>
    </source>
</reference>
<dbReference type="InterPro" id="IPR009060">
    <property type="entry name" value="UBA-like_sf"/>
</dbReference>
<organism evidence="6">
    <name type="scientific">Hydra vulgaris</name>
    <name type="common">Hydra</name>
    <name type="synonym">Hydra attenuata</name>
    <dbReference type="NCBI Taxonomy" id="6087"/>
    <lineage>
        <taxon>Eukaryota</taxon>
        <taxon>Metazoa</taxon>
        <taxon>Cnidaria</taxon>
        <taxon>Hydrozoa</taxon>
        <taxon>Hydroidolina</taxon>
        <taxon>Anthoathecata</taxon>
        <taxon>Aplanulata</taxon>
        <taxon>Hydridae</taxon>
        <taxon>Hydra</taxon>
    </lineage>
</organism>
<dbReference type="Pfam" id="PF25025">
    <property type="entry name" value="EF-Ts_N"/>
    <property type="match status" value="1"/>
</dbReference>
<name>T2MGA2_HYDVU</name>
<evidence type="ECO:0000256" key="3">
    <source>
        <dbReference type="ARBA" id="ARBA00022917"/>
    </source>
</evidence>
<feature type="domain" description="Translation elongation factor EFTs/EF1B dimerisation" evidence="5">
    <location>
        <begin position="101"/>
        <end position="263"/>
    </location>
</feature>
<keyword evidence="2 4" id="KW-0251">Elongation factor</keyword>
<dbReference type="InterPro" id="IPR001816">
    <property type="entry name" value="Transl_elong_EFTs/EF1B"/>
</dbReference>
<accession>T2MGA2</accession>
<evidence type="ECO:0000256" key="4">
    <source>
        <dbReference type="HAMAP-Rule" id="MF_03135"/>
    </source>
</evidence>
<proteinExistence type="evidence at transcript level"/>
<dbReference type="HAMAP" id="MF_00050">
    <property type="entry name" value="EF_Ts"/>
    <property type="match status" value="1"/>
</dbReference>
<comment type="similarity">
    <text evidence="1 4">Belongs to the EF-Ts family.</text>
</comment>
<dbReference type="InterPro" id="IPR036402">
    <property type="entry name" value="EF-Ts_dimer_sf"/>
</dbReference>
<protein>
    <recommendedName>
        <fullName evidence="4">Elongation factor Ts, mitochondrial</fullName>
        <shortName evidence="4">EF-Ts</shortName>
        <shortName evidence="4">EF-TsMt</shortName>
    </recommendedName>
</protein>
<evidence type="ECO:0000256" key="2">
    <source>
        <dbReference type="ARBA" id="ARBA00022768"/>
    </source>
</evidence>
<dbReference type="PANTHER" id="PTHR11741">
    <property type="entry name" value="ELONGATION FACTOR TS"/>
    <property type="match status" value="1"/>
</dbReference>
<gene>
    <name evidence="6" type="primary">TSFM</name>
</gene>
<keyword evidence="4" id="KW-0496">Mitochondrion</keyword>
<dbReference type="InterPro" id="IPR014039">
    <property type="entry name" value="Transl_elong_EFTs/EF1B_dimer"/>
</dbReference>
<dbReference type="SUPFAM" id="SSF54713">
    <property type="entry name" value="Elongation factor Ts (EF-Ts), dimerisation domain"/>
    <property type="match status" value="2"/>
</dbReference>
<evidence type="ECO:0000313" key="6">
    <source>
        <dbReference type="EMBL" id="CDG70950.1"/>
    </source>
</evidence>
<dbReference type="Gene3D" id="3.30.479.20">
    <property type="entry name" value="Elongation factor Ts, dimerisation domain"/>
    <property type="match status" value="2"/>
</dbReference>
<dbReference type="GO" id="GO:0070125">
    <property type="term" value="P:mitochondrial translational elongation"/>
    <property type="evidence" value="ECO:0007669"/>
    <property type="project" value="TreeGrafter"/>
</dbReference>
<dbReference type="Pfam" id="PF00889">
    <property type="entry name" value="EF_TS"/>
    <property type="match status" value="1"/>
</dbReference>
<comment type="function">
    <text evidence="4">Associates with the EF-Tu.GDP complex and induces the exchange of GDP to GTP. It remains bound to the aminoacyl-tRNA.EF-Tu.GTP complex up to the GTP hydrolysis stage on the ribosome.</text>
</comment>
<dbReference type="Gene3D" id="1.10.8.10">
    <property type="entry name" value="DNA helicase RuvA subunit, C-terminal domain"/>
    <property type="match status" value="1"/>
</dbReference>
<dbReference type="GO" id="GO:0003746">
    <property type="term" value="F:translation elongation factor activity"/>
    <property type="evidence" value="ECO:0007669"/>
    <property type="project" value="UniProtKB-UniRule"/>
</dbReference>
<dbReference type="EMBL" id="HAAD01004718">
    <property type="protein sequence ID" value="CDG70950.1"/>
    <property type="molecule type" value="mRNA"/>
</dbReference>
<sequence length="308" mass="34165">MNFIKTKLTKVVQLGKNALYSTDTQKGLINKNLLTKLRKDTGYSFVKCNEALARFNNDTIKAEEWLHDQAKKEGWNKAQKLSSRSTEQGLVGVLAEKNFVALVDIGCETDFVSRNELFQNFVAATARLTLKLRKNVVLQNMNRSSLESQVGHLKEEIIKHHLLSSIEENSNLKLEELMANMVGKIGENIVLRRAIAMSTFSSNVIGTAVHGNVTGAVNDCLMGTYAAVVTIRPKSSCDVERAAFFAKGIAQHVIGMNPKSISSCSGISEDESLLSQDFLLNDKFTVGSLLEKENLEVIDFMRYALNDK</sequence>
<dbReference type="GO" id="GO:0005739">
    <property type="term" value="C:mitochondrion"/>
    <property type="evidence" value="ECO:0007669"/>
    <property type="project" value="UniProtKB-SubCell"/>
</dbReference>
<comment type="subcellular location">
    <subcellularLocation>
        <location evidence="4">Mitochondrion</location>
    </subcellularLocation>
</comment>
<evidence type="ECO:0000259" key="5">
    <source>
        <dbReference type="Pfam" id="PF00889"/>
    </source>
</evidence>